<proteinExistence type="predicted"/>
<dbReference type="AlphaFoldDB" id="A0A7M2YYI8"/>
<dbReference type="Proteomes" id="UP000254134">
    <property type="component" value="Unassembled WGS sequence"/>
</dbReference>
<keyword evidence="2" id="KW-1185">Reference proteome</keyword>
<organism evidence="1 2">
    <name type="scientific">Gaiella occulta</name>
    <dbReference type="NCBI Taxonomy" id="1002870"/>
    <lineage>
        <taxon>Bacteria</taxon>
        <taxon>Bacillati</taxon>
        <taxon>Actinomycetota</taxon>
        <taxon>Thermoleophilia</taxon>
        <taxon>Gaiellales</taxon>
        <taxon>Gaiellaceae</taxon>
        <taxon>Gaiella</taxon>
    </lineage>
</organism>
<gene>
    <name evidence="1" type="ORF">Gocc_1427</name>
</gene>
<name>A0A7M2YYI8_9ACTN</name>
<protein>
    <submittedName>
        <fullName evidence="1">Uncharacterized protein</fullName>
    </submittedName>
</protein>
<dbReference type="EMBL" id="QQZY01000003">
    <property type="protein sequence ID" value="RDI74538.1"/>
    <property type="molecule type" value="Genomic_DNA"/>
</dbReference>
<evidence type="ECO:0000313" key="2">
    <source>
        <dbReference type="Proteomes" id="UP000254134"/>
    </source>
</evidence>
<evidence type="ECO:0000313" key="1">
    <source>
        <dbReference type="EMBL" id="RDI74538.1"/>
    </source>
</evidence>
<accession>A0A7M2YYI8</accession>
<reference evidence="1 2" key="1">
    <citation type="submission" date="2018-07" db="EMBL/GenBank/DDBJ databases">
        <title>High-quality-draft genome sequence of Gaiella occulta.</title>
        <authorList>
            <person name="Severino R."/>
            <person name="Froufe H.J.C."/>
            <person name="Rainey F.A."/>
            <person name="Barroso C."/>
            <person name="Albuquerque L."/>
            <person name="Lobo-Da-Cunha A."/>
            <person name="Da Costa M.S."/>
            <person name="Egas C."/>
        </authorList>
    </citation>
    <scope>NUCLEOTIDE SEQUENCE [LARGE SCALE GENOMIC DNA]</scope>
    <source>
        <strain evidence="1 2">F2-233</strain>
    </source>
</reference>
<reference evidence="2" key="2">
    <citation type="journal article" date="2019" name="MicrobiologyOpen">
        <title>High-quality draft genome sequence of Gaiella occulta isolated from a 150 meter deep mineral water borehole and comparison with the genome sequences of other deep-branching lineages of the phylum Actinobacteria.</title>
        <authorList>
            <person name="Severino R."/>
            <person name="Froufe H.J.C."/>
            <person name="Barroso C."/>
            <person name="Albuquerque L."/>
            <person name="Lobo-da-Cunha A."/>
            <person name="da Costa M.S."/>
            <person name="Egas C."/>
        </authorList>
    </citation>
    <scope>NUCLEOTIDE SEQUENCE [LARGE SCALE GENOMIC DNA]</scope>
    <source>
        <strain evidence="2">F2-233</strain>
    </source>
</reference>
<comment type="caution">
    <text evidence="1">The sequence shown here is derived from an EMBL/GenBank/DDBJ whole genome shotgun (WGS) entry which is preliminary data.</text>
</comment>
<sequence>MPPTAAPAGGRVGLSFSSVPPPAWGNATRTVVPLPSRDSISTWPPLCSAMPYTVESPSPVPSPGPLVVKKGSNARARTSSLMPVPLSVTVRYA</sequence>